<keyword evidence="6" id="KW-0732">Signal</keyword>
<feature type="binding site" evidence="5">
    <location>
        <position position="220"/>
    </location>
    <ligand>
        <name>Zn(2+)</name>
        <dbReference type="ChEBI" id="CHEBI:29105"/>
    </ligand>
</feature>
<evidence type="ECO:0000256" key="6">
    <source>
        <dbReference type="SAM" id="SignalP"/>
    </source>
</evidence>
<proteinExistence type="predicted"/>
<comment type="subcellular location">
    <subcellularLocation>
        <location evidence="1">Membrane</location>
        <topology evidence="1">Multi-pass membrane protein</topology>
    </subcellularLocation>
</comment>
<dbReference type="GO" id="GO:0046872">
    <property type="term" value="F:metal ion binding"/>
    <property type="evidence" value="ECO:0007669"/>
    <property type="project" value="UniProtKB-KW"/>
</dbReference>
<dbReference type="PANTHER" id="PTHR20855:SF115">
    <property type="entry name" value="HEPTAHELICAL TRANSMEMBRANE PROTEIN 1"/>
    <property type="match status" value="1"/>
</dbReference>
<dbReference type="EMBL" id="LR862149">
    <property type="protein sequence ID" value="CAD1831817.1"/>
    <property type="molecule type" value="Genomic_DNA"/>
</dbReference>
<dbReference type="AlphaFoldDB" id="A0A6V7PLY2"/>
<name>A0A6V7PLY2_ANACO</name>
<dbReference type="Pfam" id="PF03006">
    <property type="entry name" value="HlyIII"/>
    <property type="match status" value="1"/>
</dbReference>
<keyword evidence="3" id="KW-1133">Transmembrane helix</keyword>
<keyword evidence="2" id="KW-0812">Transmembrane</keyword>
<evidence type="ECO:0000256" key="3">
    <source>
        <dbReference type="ARBA" id="ARBA00022989"/>
    </source>
</evidence>
<dbReference type="PANTHER" id="PTHR20855">
    <property type="entry name" value="ADIPOR/PROGESTIN RECEPTOR-RELATED"/>
    <property type="match status" value="1"/>
</dbReference>
<feature type="signal peptide" evidence="6">
    <location>
        <begin position="1"/>
        <end position="20"/>
    </location>
</feature>
<dbReference type="GO" id="GO:0038023">
    <property type="term" value="F:signaling receptor activity"/>
    <property type="evidence" value="ECO:0007669"/>
    <property type="project" value="TreeGrafter"/>
</dbReference>
<keyword evidence="5" id="KW-0479">Metal-binding</keyword>
<feature type="binding site" evidence="5">
    <location>
        <position position="216"/>
    </location>
    <ligand>
        <name>Zn(2+)</name>
        <dbReference type="ChEBI" id="CHEBI:29105"/>
    </ligand>
</feature>
<feature type="chain" id="PRO_5027638860" evidence="6">
    <location>
        <begin position="21"/>
        <end position="247"/>
    </location>
</feature>
<dbReference type="GO" id="GO:0016020">
    <property type="term" value="C:membrane"/>
    <property type="evidence" value="ECO:0007669"/>
    <property type="project" value="UniProtKB-SubCell"/>
</dbReference>
<reference evidence="7" key="1">
    <citation type="submission" date="2020-07" db="EMBL/GenBank/DDBJ databases">
        <authorList>
            <person name="Lin J."/>
        </authorList>
    </citation>
    <scope>NUCLEOTIDE SEQUENCE</scope>
</reference>
<gene>
    <name evidence="7" type="ORF">CB5_LOCUS15028</name>
</gene>
<dbReference type="GO" id="GO:0009744">
    <property type="term" value="P:response to sucrose"/>
    <property type="evidence" value="ECO:0007669"/>
    <property type="project" value="UniProtKB-ARBA"/>
</dbReference>
<evidence type="ECO:0000256" key="2">
    <source>
        <dbReference type="ARBA" id="ARBA00022692"/>
    </source>
</evidence>
<protein>
    <submittedName>
        <fullName evidence="7">Uncharacterized protein</fullName>
    </submittedName>
</protein>
<evidence type="ECO:0000256" key="4">
    <source>
        <dbReference type="ARBA" id="ARBA00023136"/>
    </source>
</evidence>
<evidence type="ECO:0000256" key="1">
    <source>
        <dbReference type="ARBA" id="ARBA00004141"/>
    </source>
</evidence>
<accession>A0A6V7PLY2</accession>
<organism evidence="7">
    <name type="scientific">Ananas comosus var. bracteatus</name>
    <name type="common">red pineapple</name>
    <dbReference type="NCBI Taxonomy" id="296719"/>
    <lineage>
        <taxon>Eukaryota</taxon>
        <taxon>Viridiplantae</taxon>
        <taxon>Streptophyta</taxon>
        <taxon>Embryophyta</taxon>
        <taxon>Tracheophyta</taxon>
        <taxon>Spermatophyta</taxon>
        <taxon>Magnoliopsida</taxon>
        <taxon>Liliopsida</taxon>
        <taxon>Poales</taxon>
        <taxon>Bromeliaceae</taxon>
        <taxon>Bromelioideae</taxon>
        <taxon>Ananas</taxon>
    </lineage>
</organism>
<dbReference type="InterPro" id="IPR004254">
    <property type="entry name" value="AdipoR/HlyIII-related"/>
</dbReference>
<keyword evidence="4" id="KW-0472">Membrane</keyword>
<evidence type="ECO:0000256" key="5">
    <source>
        <dbReference type="PIRSR" id="PIRSR604254-1"/>
    </source>
</evidence>
<evidence type="ECO:0000313" key="7">
    <source>
        <dbReference type="EMBL" id="CAD1831817.1"/>
    </source>
</evidence>
<dbReference type="GO" id="GO:0009725">
    <property type="term" value="P:response to hormone"/>
    <property type="evidence" value="ECO:0007669"/>
    <property type="project" value="TreeGrafter"/>
</dbReference>
<sequence length="247" mass="27306">MYFVGIYWGSLCSWVDTVACELLCPQVADLLGHLPWYGSSLAVENASYNMGSFFVGAKSLSELNTVADHRSTRQRRGGRSSSFLAGPCSAAVEQRLPPALLPLAPPERLPGPARLRRHRRHDRRLLLPADLLHLPLRPPVAPRLPLRHLRHGLRATVFALLSPHLSAAGSAPTARCSSPGWVLGGCQRLRRRDAFYVSRVPERWRPGRFDLAGHSHQIFHVFVIAGALAHYGAATIFLEFRDEVGCS</sequence>
<keyword evidence="5" id="KW-0862">Zinc</keyword>